<keyword evidence="5" id="KW-0119">Carbohydrate metabolism</keyword>
<dbReference type="Proteomes" id="UP000631114">
    <property type="component" value="Unassembled WGS sequence"/>
</dbReference>
<evidence type="ECO:0000256" key="4">
    <source>
        <dbReference type="ARBA" id="ARBA00023253"/>
    </source>
</evidence>
<protein>
    <recommendedName>
        <fullName evidence="6">O-fucosyltransferase family protein</fullName>
    </recommendedName>
</protein>
<keyword evidence="4" id="KW-0294">Fucose metabolism</keyword>
<keyword evidence="8" id="KW-1185">Reference proteome</keyword>
<evidence type="ECO:0000256" key="2">
    <source>
        <dbReference type="ARBA" id="ARBA00022676"/>
    </source>
</evidence>
<reference evidence="7 8" key="1">
    <citation type="submission" date="2020-10" db="EMBL/GenBank/DDBJ databases">
        <title>The Coptis chinensis genome and diversification of protoberbering-type alkaloids.</title>
        <authorList>
            <person name="Wang B."/>
            <person name="Shu S."/>
            <person name="Song C."/>
            <person name="Liu Y."/>
        </authorList>
    </citation>
    <scope>NUCLEOTIDE SEQUENCE [LARGE SCALE GENOMIC DNA]</scope>
    <source>
        <strain evidence="7">HL-2020</strain>
        <tissue evidence="7">Leaf</tissue>
    </source>
</reference>
<evidence type="ECO:0000313" key="7">
    <source>
        <dbReference type="EMBL" id="KAF9604720.1"/>
    </source>
</evidence>
<dbReference type="AlphaFoldDB" id="A0A835LRE6"/>
<dbReference type="InterPro" id="IPR024709">
    <property type="entry name" value="FucosylTrfase_pln"/>
</dbReference>
<dbReference type="GO" id="GO:0016757">
    <property type="term" value="F:glycosyltransferase activity"/>
    <property type="evidence" value="ECO:0007669"/>
    <property type="project" value="UniProtKB-KW"/>
</dbReference>
<dbReference type="OrthoDB" id="1899018at2759"/>
<comment type="similarity">
    <text evidence="1">Belongs to the glycosyltransferase GT106 family.</text>
</comment>
<evidence type="ECO:0000256" key="3">
    <source>
        <dbReference type="ARBA" id="ARBA00022679"/>
    </source>
</evidence>
<proteinExistence type="inferred from homology"/>
<dbReference type="PANTHER" id="PTHR31288">
    <property type="entry name" value="O-FUCOSYLTRANSFERASE FAMILY PROTEIN"/>
    <property type="match status" value="1"/>
</dbReference>
<dbReference type="EMBL" id="JADFTS010000005">
    <property type="protein sequence ID" value="KAF9604720.1"/>
    <property type="molecule type" value="Genomic_DNA"/>
</dbReference>
<evidence type="ECO:0000256" key="6">
    <source>
        <dbReference type="ARBA" id="ARBA00030350"/>
    </source>
</evidence>
<gene>
    <name evidence="7" type="ORF">IFM89_009156</name>
</gene>
<accession>A0A835LRE6</accession>
<comment type="caution">
    <text evidence="7">The sequence shown here is derived from an EMBL/GenBank/DDBJ whole genome shotgun (WGS) entry which is preliminary data.</text>
</comment>
<dbReference type="PANTHER" id="PTHR31288:SF5">
    <property type="entry name" value="PROTEIN MANNAN SYNTHESIS-RELATED 1"/>
    <property type="match status" value="1"/>
</dbReference>
<evidence type="ECO:0000256" key="5">
    <source>
        <dbReference type="ARBA" id="ARBA00023277"/>
    </source>
</evidence>
<dbReference type="GO" id="GO:0006004">
    <property type="term" value="P:fucose metabolic process"/>
    <property type="evidence" value="ECO:0007669"/>
    <property type="project" value="UniProtKB-KW"/>
</dbReference>
<evidence type="ECO:0000313" key="8">
    <source>
        <dbReference type="Proteomes" id="UP000631114"/>
    </source>
</evidence>
<evidence type="ECO:0000256" key="1">
    <source>
        <dbReference type="ARBA" id="ARBA00007737"/>
    </source>
</evidence>
<keyword evidence="2" id="KW-0328">Glycosyltransferase</keyword>
<dbReference type="InterPro" id="IPR019378">
    <property type="entry name" value="GDP-Fuc_O-FucTrfase"/>
</dbReference>
<sequence>MAMDAKQVLGAFLTLTMFTMLINMIKKDHFDSVEVVRIPDFSAVQFDAIKVTEKSLVSLPRFSKEPWKEDGLKLKSCWTRPGHKAKSSKGFIIFSLTNGPEYHISQIANTVVIARHLGATLVLPDIRGSNPGETRYFQEIYDLEKFVKSLDGVVELVKHWPEELSNQEIAVVRVPNRITENHIVEHVEPIFREKGSLRLATYFPSINMRQTEKKRVDSIACLATYGSLELQPEVHEVVDSMIERLRTLSRKSDGQFIAVDLRMDILEKKGCQREGGTGTKSCYGPLEIGVFLRNIGFGRDTTIYLTQSRWHSSLDALKGIFPKTFTKEGIMPADKKGKFLKSGSSDFEKALDFHICSPQ</sequence>
<organism evidence="7 8">
    <name type="scientific">Coptis chinensis</name>
    <dbReference type="NCBI Taxonomy" id="261450"/>
    <lineage>
        <taxon>Eukaryota</taxon>
        <taxon>Viridiplantae</taxon>
        <taxon>Streptophyta</taxon>
        <taxon>Embryophyta</taxon>
        <taxon>Tracheophyta</taxon>
        <taxon>Spermatophyta</taxon>
        <taxon>Magnoliopsida</taxon>
        <taxon>Ranunculales</taxon>
        <taxon>Ranunculaceae</taxon>
        <taxon>Coptidoideae</taxon>
        <taxon>Coptis</taxon>
    </lineage>
</organism>
<name>A0A835LRE6_9MAGN</name>
<keyword evidence="3" id="KW-0808">Transferase</keyword>
<dbReference type="Pfam" id="PF10250">
    <property type="entry name" value="O-FucT"/>
    <property type="match status" value="1"/>
</dbReference>